<evidence type="ECO:0000313" key="3">
    <source>
        <dbReference type="Proteomes" id="UP000007431"/>
    </source>
</evidence>
<accession>D8Q396</accession>
<feature type="compositionally biased region" description="Low complexity" evidence="1">
    <location>
        <begin position="19"/>
        <end position="31"/>
    </location>
</feature>
<dbReference type="AlphaFoldDB" id="D8Q396"/>
<dbReference type="GeneID" id="9590347"/>
<dbReference type="InParanoid" id="D8Q396"/>
<reference evidence="2 3" key="1">
    <citation type="journal article" date="2010" name="Nat. Biotechnol.">
        <title>Genome sequence of the model mushroom Schizophyllum commune.</title>
        <authorList>
            <person name="Ohm R.A."/>
            <person name="de Jong J.F."/>
            <person name="Lugones L.G."/>
            <person name="Aerts A."/>
            <person name="Kothe E."/>
            <person name="Stajich J.E."/>
            <person name="de Vries R.P."/>
            <person name="Record E."/>
            <person name="Levasseur A."/>
            <person name="Baker S.E."/>
            <person name="Bartholomew K.A."/>
            <person name="Coutinho P.M."/>
            <person name="Erdmann S."/>
            <person name="Fowler T.J."/>
            <person name="Gathman A.C."/>
            <person name="Lombard V."/>
            <person name="Henrissat B."/>
            <person name="Knabe N."/>
            <person name="Kuees U."/>
            <person name="Lilly W.W."/>
            <person name="Lindquist E."/>
            <person name="Lucas S."/>
            <person name="Magnuson J.K."/>
            <person name="Piumi F."/>
            <person name="Raudaskoski M."/>
            <person name="Salamov A."/>
            <person name="Schmutz J."/>
            <person name="Schwarze F.W.M.R."/>
            <person name="vanKuyk P.A."/>
            <person name="Horton J.S."/>
            <person name="Grigoriev I.V."/>
            <person name="Woesten H.A.B."/>
        </authorList>
    </citation>
    <scope>NUCLEOTIDE SEQUENCE [LARGE SCALE GENOMIC DNA]</scope>
    <source>
        <strain evidence="3">H4-8 / FGSC 9210</strain>
    </source>
</reference>
<feature type="compositionally biased region" description="Low complexity" evidence="1">
    <location>
        <begin position="182"/>
        <end position="193"/>
    </location>
</feature>
<protein>
    <submittedName>
        <fullName evidence="2">Uncharacterized protein</fullName>
    </submittedName>
</protein>
<feature type="region of interest" description="Disordered" evidence="1">
    <location>
        <begin position="1"/>
        <end position="193"/>
    </location>
</feature>
<feature type="compositionally biased region" description="Pro residues" evidence="1">
    <location>
        <begin position="32"/>
        <end position="45"/>
    </location>
</feature>
<feature type="non-terminal residue" evidence="2">
    <location>
        <position position="193"/>
    </location>
</feature>
<dbReference type="HOGENOM" id="CLU_1409552_0_0_1"/>
<keyword evidence="3" id="KW-1185">Reference proteome</keyword>
<feature type="compositionally biased region" description="Pro residues" evidence="1">
    <location>
        <begin position="1"/>
        <end position="18"/>
    </location>
</feature>
<dbReference type="KEGG" id="scm:SCHCO_02571602"/>
<evidence type="ECO:0000256" key="1">
    <source>
        <dbReference type="SAM" id="MobiDB-lite"/>
    </source>
</evidence>
<organism evidence="3">
    <name type="scientific">Schizophyllum commune (strain H4-8 / FGSC 9210)</name>
    <name type="common">Split gill fungus</name>
    <dbReference type="NCBI Taxonomy" id="578458"/>
    <lineage>
        <taxon>Eukaryota</taxon>
        <taxon>Fungi</taxon>
        <taxon>Dikarya</taxon>
        <taxon>Basidiomycota</taxon>
        <taxon>Agaricomycotina</taxon>
        <taxon>Agaricomycetes</taxon>
        <taxon>Agaricomycetidae</taxon>
        <taxon>Agaricales</taxon>
        <taxon>Schizophyllaceae</taxon>
        <taxon>Schizophyllum</taxon>
    </lineage>
</organism>
<proteinExistence type="predicted"/>
<feature type="compositionally biased region" description="Polar residues" evidence="1">
    <location>
        <begin position="163"/>
        <end position="177"/>
    </location>
</feature>
<dbReference type="RefSeq" id="XP_003033177.1">
    <property type="nucleotide sequence ID" value="XM_003033131.1"/>
</dbReference>
<feature type="compositionally biased region" description="Low complexity" evidence="1">
    <location>
        <begin position="136"/>
        <end position="162"/>
    </location>
</feature>
<dbReference type="EMBL" id="GL377305">
    <property type="protein sequence ID" value="EFI98274.1"/>
    <property type="molecule type" value="Genomic_DNA"/>
</dbReference>
<name>D8Q396_SCHCM</name>
<gene>
    <name evidence="2" type="ORF">SCHCODRAFT_107750</name>
</gene>
<sequence length="193" mass="19911">MSTSTPPPPPYPSPPPPYSTSSSASSDTTHSSPPPYGRPTPPPPGVLDLWQLNADNSPNFIDSDISADVRRMFFAQTGPTGIQPPGPRASSSPTRNSDTASLAPLASGRPATVFPPASAISENAEPARSTVPSWGAAQAPSAVAPASPPTRARPARSTHAPSNSNVSGASEQFTSPGRQVRRSVVVSEVRPQE</sequence>
<evidence type="ECO:0000313" key="2">
    <source>
        <dbReference type="EMBL" id="EFI98274.1"/>
    </source>
</evidence>
<dbReference type="VEuPathDB" id="FungiDB:SCHCODRAFT_02571602"/>
<feature type="compositionally biased region" description="Polar residues" evidence="1">
    <location>
        <begin position="89"/>
        <end position="100"/>
    </location>
</feature>
<dbReference type="Proteomes" id="UP000007431">
    <property type="component" value="Unassembled WGS sequence"/>
</dbReference>